<dbReference type="EnsemblPlants" id="EMT14059">
    <property type="protein sequence ID" value="EMT14059"/>
    <property type="gene ID" value="F775_42872"/>
</dbReference>
<accession>N1QW47</accession>
<protein>
    <submittedName>
        <fullName evidence="1">Uncharacterized protein</fullName>
    </submittedName>
</protein>
<reference evidence="1" key="1">
    <citation type="submission" date="2015-06" db="UniProtKB">
        <authorList>
            <consortium name="EnsemblPlants"/>
        </authorList>
    </citation>
    <scope>IDENTIFICATION</scope>
</reference>
<sequence>MVVAEAESSDLGGELGAALGTTGTINKARRTKAIPVVQRAPSVRAKAKLGDLSSLESAKLRIADKNMDAAGRKPANKQATVVAEAESSDLGGELGASLGTTGTINKARRTKAIPVVQRAPSVRAKAKLGDLSSLESAKLRIADKNMDAAGTVDLSRLNYGAICLIPKVWAPLGKKHDIERMKEAMELIKTTMMKARHGTMAAP</sequence>
<proteinExistence type="predicted"/>
<evidence type="ECO:0000313" key="1">
    <source>
        <dbReference type="EnsemblPlants" id="EMT14059"/>
    </source>
</evidence>
<name>N1QW47_AEGTA</name>
<dbReference type="AlphaFoldDB" id="N1QW47"/>
<organism evidence="1">
    <name type="scientific">Aegilops tauschii</name>
    <name type="common">Tausch's goatgrass</name>
    <name type="synonym">Aegilops squarrosa</name>
    <dbReference type="NCBI Taxonomy" id="37682"/>
    <lineage>
        <taxon>Eukaryota</taxon>
        <taxon>Viridiplantae</taxon>
        <taxon>Streptophyta</taxon>
        <taxon>Embryophyta</taxon>
        <taxon>Tracheophyta</taxon>
        <taxon>Spermatophyta</taxon>
        <taxon>Magnoliopsida</taxon>
        <taxon>Liliopsida</taxon>
        <taxon>Poales</taxon>
        <taxon>Poaceae</taxon>
        <taxon>BOP clade</taxon>
        <taxon>Pooideae</taxon>
        <taxon>Triticodae</taxon>
        <taxon>Triticeae</taxon>
        <taxon>Triticinae</taxon>
        <taxon>Aegilops</taxon>
    </lineage>
</organism>